<feature type="non-terminal residue" evidence="3">
    <location>
        <position position="1"/>
    </location>
</feature>
<proteinExistence type="predicted"/>
<comment type="caution">
    <text evidence="3">The sequence shown here is derived from an EMBL/GenBank/DDBJ whole genome shotgun (WGS) entry which is preliminary data.</text>
</comment>
<dbReference type="Pfam" id="PF13847">
    <property type="entry name" value="Methyltransf_31"/>
    <property type="match status" value="1"/>
</dbReference>
<sequence length="145" mass="15845">VDLSEDLLNEARAYLTSRGIGNAKFQQGDVYSLDESLGFFDFIYTRFLFQHLADPKKALSKILPRLSPGGRLCVVDIDDAWLTLHPEPAGFHRFTKQAAEGQARNGGDRNVGRKLRTVPDLKKLLTSSSQSESKSGIHAVGGAAS</sequence>
<dbReference type="CDD" id="cd02440">
    <property type="entry name" value="AdoMet_MTases"/>
    <property type="match status" value="1"/>
</dbReference>
<organism evidence="3">
    <name type="scientific">marine sediment metagenome</name>
    <dbReference type="NCBI Taxonomy" id="412755"/>
    <lineage>
        <taxon>unclassified sequences</taxon>
        <taxon>metagenomes</taxon>
        <taxon>ecological metagenomes</taxon>
    </lineage>
</organism>
<protein>
    <recommendedName>
        <fullName evidence="2">Methyltransferase domain-containing protein</fullName>
    </recommendedName>
</protein>
<dbReference type="InterPro" id="IPR029063">
    <property type="entry name" value="SAM-dependent_MTases_sf"/>
</dbReference>
<dbReference type="AlphaFoldDB" id="X1CZB4"/>
<dbReference type="Gene3D" id="3.40.50.150">
    <property type="entry name" value="Vaccinia Virus protein VP39"/>
    <property type="match status" value="1"/>
</dbReference>
<dbReference type="InterPro" id="IPR025714">
    <property type="entry name" value="Methyltranfer_dom"/>
</dbReference>
<feature type="region of interest" description="Disordered" evidence="1">
    <location>
        <begin position="125"/>
        <end position="145"/>
    </location>
</feature>
<reference evidence="3" key="1">
    <citation type="journal article" date="2014" name="Front. Microbiol.">
        <title>High frequency of phylogenetically diverse reductive dehalogenase-homologous genes in deep subseafloor sedimentary metagenomes.</title>
        <authorList>
            <person name="Kawai M."/>
            <person name="Futagami T."/>
            <person name="Toyoda A."/>
            <person name="Takaki Y."/>
            <person name="Nishi S."/>
            <person name="Hori S."/>
            <person name="Arai W."/>
            <person name="Tsubouchi T."/>
            <person name="Morono Y."/>
            <person name="Uchiyama I."/>
            <person name="Ito T."/>
            <person name="Fujiyama A."/>
            <person name="Inagaki F."/>
            <person name="Takami H."/>
        </authorList>
    </citation>
    <scope>NUCLEOTIDE SEQUENCE</scope>
    <source>
        <strain evidence="3">Expedition CK06-06</strain>
    </source>
</reference>
<dbReference type="EMBL" id="BART01011923">
    <property type="protein sequence ID" value="GAG89546.1"/>
    <property type="molecule type" value="Genomic_DNA"/>
</dbReference>
<dbReference type="SUPFAM" id="SSF53335">
    <property type="entry name" value="S-adenosyl-L-methionine-dependent methyltransferases"/>
    <property type="match status" value="1"/>
</dbReference>
<accession>X1CZB4</accession>
<evidence type="ECO:0000256" key="1">
    <source>
        <dbReference type="SAM" id="MobiDB-lite"/>
    </source>
</evidence>
<feature type="compositionally biased region" description="Low complexity" evidence="1">
    <location>
        <begin position="125"/>
        <end position="134"/>
    </location>
</feature>
<gene>
    <name evidence="3" type="ORF">S01H4_25146</name>
</gene>
<evidence type="ECO:0000313" key="3">
    <source>
        <dbReference type="EMBL" id="GAG89546.1"/>
    </source>
</evidence>
<evidence type="ECO:0000259" key="2">
    <source>
        <dbReference type="Pfam" id="PF13847"/>
    </source>
</evidence>
<name>X1CZB4_9ZZZZ</name>
<feature type="domain" description="Methyltransferase" evidence="2">
    <location>
        <begin position="1"/>
        <end position="83"/>
    </location>
</feature>